<evidence type="ECO:0000313" key="1">
    <source>
        <dbReference type="EMBL" id="KAG5655447.1"/>
    </source>
</evidence>
<name>A0A9P7GYT8_9HYPO</name>
<sequence>MVQVDFAAYEHETPQIIEALFGPLGVAIIRNDAVAVDQLLQRYPEILEESNIHGESNCALAVDRPEVLKVITRRATPAQLVQQNNKSRDRTTPMGKAIRISKAICETQGGDDESLCPCVAAVKILLEADCPIIPSRDFWGGFVSSKNVFSKASKHCKFLVAKELRIRRRELRQVAEEDLHLSEYGCLYSSEAELDYEAIKLDSELRRKGFLSFGRLSATGPSGESRMRMETSSYASVYSNLEEPEDASIFWTLGFRDIDLYPGVWPPLDGWINRPAMYRDPSPEYSLWLIEHCPRFWESMWHYYALEGPDYVLADIMGCTIYKSKLFDQVDLLKLISNKLLKVEIADSCTCQCAPEGCTPFDLAIKWLSICVPWNKPRYLLLSLLFEDQSGALDLNRYIIMIRQATFNALDMIHKCKYGPFLYNYSSCEDDYEEEDFERAKYLDDVVMEFQDFVCREDKVVDHEASDAFANGEKKSVNQDKVIHQRLLEFWNKVWPSRIQEIKEELAATWSPDQEVLKDLGVSLWYEEEVDDDKSPTTHTPPTMEFPNYLKRVLDSI</sequence>
<evidence type="ECO:0000313" key="2">
    <source>
        <dbReference type="Proteomes" id="UP000782241"/>
    </source>
</evidence>
<reference evidence="1" key="1">
    <citation type="submission" date="2021-04" db="EMBL/GenBank/DDBJ databases">
        <title>Draft genome of Fusarium avenaceum strain F156N33, isolated from an atmospheric sample in Virginia.</title>
        <authorList>
            <person name="Yang S."/>
            <person name="Vinatzer B.A."/>
            <person name="Coleman J."/>
        </authorList>
    </citation>
    <scope>NUCLEOTIDE SEQUENCE</scope>
    <source>
        <strain evidence="1">F156N33</strain>
    </source>
</reference>
<dbReference type="EMBL" id="JAGPUO010000029">
    <property type="protein sequence ID" value="KAG5655447.1"/>
    <property type="molecule type" value="Genomic_DNA"/>
</dbReference>
<keyword evidence="2" id="KW-1185">Reference proteome</keyword>
<accession>A0A9P7GYT8</accession>
<dbReference type="AlphaFoldDB" id="A0A9P7GYT8"/>
<proteinExistence type="predicted"/>
<comment type="caution">
    <text evidence="1">The sequence shown here is derived from an EMBL/GenBank/DDBJ whole genome shotgun (WGS) entry which is preliminary data.</text>
</comment>
<protein>
    <submittedName>
        <fullName evidence="1">Uncharacterized protein</fullName>
    </submittedName>
</protein>
<dbReference type="Proteomes" id="UP000782241">
    <property type="component" value="Unassembled WGS sequence"/>
</dbReference>
<organism evidence="1 2">
    <name type="scientific">Fusarium avenaceum</name>
    <dbReference type="NCBI Taxonomy" id="40199"/>
    <lineage>
        <taxon>Eukaryota</taxon>
        <taxon>Fungi</taxon>
        <taxon>Dikarya</taxon>
        <taxon>Ascomycota</taxon>
        <taxon>Pezizomycotina</taxon>
        <taxon>Sordariomycetes</taxon>
        <taxon>Hypocreomycetidae</taxon>
        <taxon>Hypocreales</taxon>
        <taxon>Nectriaceae</taxon>
        <taxon>Fusarium</taxon>
        <taxon>Fusarium tricinctum species complex</taxon>
    </lineage>
</organism>
<gene>
    <name evidence="1" type="ORF">KAF25_000696</name>
</gene>